<dbReference type="EMBL" id="LPBJ01000094">
    <property type="protein sequence ID" value="KVP89729.1"/>
    <property type="molecule type" value="Genomic_DNA"/>
</dbReference>
<gene>
    <name evidence="1" type="ORF">WJ96_19610</name>
</gene>
<accession>A0AAW3MIS6</accession>
<reference evidence="1 2" key="1">
    <citation type="submission" date="2015-11" db="EMBL/GenBank/DDBJ databases">
        <title>Expanding the genomic diversity of Burkholderia species for the development of highly accurate diagnostics.</title>
        <authorList>
            <person name="Sahl J."/>
            <person name="Keim P."/>
            <person name="Wagner D."/>
        </authorList>
    </citation>
    <scope>NUCLEOTIDE SEQUENCE [LARGE SCALE GENOMIC DNA]</scope>
    <source>
        <strain evidence="1 2">MSMB1808WGS</strain>
    </source>
</reference>
<evidence type="ECO:0000313" key="1">
    <source>
        <dbReference type="EMBL" id="KVP89729.1"/>
    </source>
</evidence>
<dbReference type="AlphaFoldDB" id="A0AAW3MIS6"/>
<proteinExistence type="predicted"/>
<keyword evidence="2" id="KW-1185">Reference proteome</keyword>
<evidence type="ECO:0000313" key="2">
    <source>
        <dbReference type="Proteomes" id="UP000056453"/>
    </source>
</evidence>
<dbReference type="Proteomes" id="UP000056453">
    <property type="component" value="Unassembled WGS sequence"/>
</dbReference>
<comment type="caution">
    <text evidence="1">The sequence shown here is derived from an EMBL/GenBank/DDBJ whole genome shotgun (WGS) entry which is preliminary data.</text>
</comment>
<organism evidence="1 2">
    <name type="scientific">Burkholderia ubonensis</name>
    <dbReference type="NCBI Taxonomy" id="101571"/>
    <lineage>
        <taxon>Bacteria</taxon>
        <taxon>Pseudomonadati</taxon>
        <taxon>Pseudomonadota</taxon>
        <taxon>Betaproteobacteria</taxon>
        <taxon>Burkholderiales</taxon>
        <taxon>Burkholderiaceae</taxon>
        <taxon>Burkholderia</taxon>
        <taxon>Burkholderia cepacia complex</taxon>
    </lineage>
</organism>
<name>A0AAW3MIS6_9BURK</name>
<protein>
    <submittedName>
        <fullName evidence="1">Uncharacterized protein</fullName>
    </submittedName>
</protein>
<sequence length="71" mass="7836">MVCQCAQSIEQQSEVVVRSNFILVKQQCVDADGQSDGQSLDDIDGWSVHARFIASYLHDVNMHAVSELLLG</sequence>